<dbReference type="Gene3D" id="1.10.10.60">
    <property type="entry name" value="Homeodomain-like"/>
    <property type="match status" value="1"/>
</dbReference>
<evidence type="ECO:0000256" key="1">
    <source>
        <dbReference type="ARBA" id="ARBA00023015"/>
    </source>
</evidence>
<dbReference type="AlphaFoldDB" id="A0AAW9RJ05"/>
<evidence type="ECO:0000256" key="3">
    <source>
        <dbReference type="ARBA" id="ARBA00023163"/>
    </source>
</evidence>
<dbReference type="InterPro" id="IPR009057">
    <property type="entry name" value="Homeodomain-like_sf"/>
</dbReference>
<organism evidence="6 7">
    <name type="scientific">Elongatibacter sediminis</name>
    <dbReference type="NCBI Taxonomy" id="3119006"/>
    <lineage>
        <taxon>Bacteria</taxon>
        <taxon>Pseudomonadati</taxon>
        <taxon>Pseudomonadota</taxon>
        <taxon>Gammaproteobacteria</taxon>
        <taxon>Chromatiales</taxon>
        <taxon>Wenzhouxiangellaceae</taxon>
        <taxon>Elongatibacter</taxon>
    </lineage>
</organism>
<dbReference type="EMBL" id="JAZHOG010000018">
    <property type="protein sequence ID" value="MEJ8569761.1"/>
    <property type="molecule type" value="Genomic_DNA"/>
</dbReference>
<dbReference type="PANTHER" id="PTHR46796">
    <property type="entry name" value="HTH-TYPE TRANSCRIPTIONAL ACTIVATOR RHAS-RELATED"/>
    <property type="match status" value="1"/>
</dbReference>
<dbReference type="Proteomes" id="UP001359886">
    <property type="component" value="Unassembled WGS sequence"/>
</dbReference>
<accession>A0AAW9RJ05</accession>
<dbReference type="InterPro" id="IPR050204">
    <property type="entry name" value="AraC_XylS_family_regulators"/>
</dbReference>
<keyword evidence="7" id="KW-1185">Reference proteome</keyword>
<feature type="domain" description="HTH araC/xylS-type" evidence="5">
    <location>
        <begin position="221"/>
        <end position="322"/>
    </location>
</feature>
<dbReference type="PROSITE" id="PS00041">
    <property type="entry name" value="HTH_ARAC_FAMILY_1"/>
    <property type="match status" value="1"/>
</dbReference>
<dbReference type="PROSITE" id="PS01124">
    <property type="entry name" value="HTH_ARAC_FAMILY_2"/>
    <property type="match status" value="1"/>
</dbReference>
<protein>
    <submittedName>
        <fullName evidence="6">Helix-turn-helix domain-containing protein</fullName>
    </submittedName>
</protein>
<dbReference type="GO" id="GO:0043565">
    <property type="term" value="F:sequence-specific DNA binding"/>
    <property type="evidence" value="ECO:0007669"/>
    <property type="project" value="InterPro"/>
</dbReference>
<evidence type="ECO:0000313" key="7">
    <source>
        <dbReference type="Proteomes" id="UP001359886"/>
    </source>
</evidence>
<dbReference type="InterPro" id="IPR018060">
    <property type="entry name" value="HTH_AraC"/>
</dbReference>
<evidence type="ECO:0000256" key="2">
    <source>
        <dbReference type="ARBA" id="ARBA00023125"/>
    </source>
</evidence>
<dbReference type="GO" id="GO:0003700">
    <property type="term" value="F:DNA-binding transcription factor activity"/>
    <property type="evidence" value="ECO:0007669"/>
    <property type="project" value="InterPro"/>
</dbReference>
<gene>
    <name evidence="6" type="ORF">V3330_19185</name>
</gene>
<feature type="region of interest" description="Disordered" evidence="4">
    <location>
        <begin position="1"/>
        <end position="22"/>
    </location>
</feature>
<dbReference type="SMART" id="SM00342">
    <property type="entry name" value="HTH_ARAC"/>
    <property type="match status" value="1"/>
</dbReference>
<comment type="caution">
    <text evidence="6">The sequence shown here is derived from an EMBL/GenBank/DDBJ whole genome shotgun (WGS) entry which is preliminary data.</text>
</comment>
<keyword evidence="3" id="KW-0804">Transcription</keyword>
<proteinExistence type="predicted"/>
<dbReference type="RefSeq" id="WP_354697088.1">
    <property type="nucleotide sequence ID" value="NZ_JAZHOG010000018.1"/>
</dbReference>
<evidence type="ECO:0000256" key="4">
    <source>
        <dbReference type="SAM" id="MobiDB-lite"/>
    </source>
</evidence>
<dbReference type="SUPFAM" id="SSF46689">
    <property type="entry name" value="Homeodomain-like"/>
    <property type="match status" value="1"/>
</dbReference>
<keyword evidence="2" id="KW-0238">DNA-binding</keyword>
<dbReference type="Pfam" id="PF12833">
    <property type="entry name" value="HTH_18"/>
    <property type="match status" value="1"/>
</dbReference>
<dbReference type="InterPro" id="IPR018062">
    <property type="entry name" value="HTH_AraC-typ_CS"/>
</dbReference>
<reference evidence="6 7" key="1">
    <citation type="submission" date="2024-02" db="EMBL/GenBank/DDBJ databases">
        <title>A novel Wenzhouxiangellaceae bacterium, isolated from coastal sediments.</title>
        <authorList>
            <person name="Du Z.-J."/>
            <person name="Ye Y.-Q."/>
            <person name="Zhang X.-Y."/>
        </authorList>
    </citation>
    <scope>NUCLEOTIDE SEQUENCE [LARGE SCALE GENOMIC DNA]</scope>
    <source>
        <strain evidence="6 7">CH-27</strain>
    </source>
</reference>
<dbReference type="PRINTS" id="PR00032">
    <property type="entry name" value="HTHARAC"/>
</dbReference>
<evidence type="ECO:0000313" key="6">
    <source>
        <dbReference type="EMBL" id="MEJ8569761.1"/>
    </source>
</evidence>
<dbReference type="Pfam" id="PF14525">
    <property type="entry name" value="AraC_binding_2"/>
    <property type="match status" value="1"/>
</dbReference>
<dbReference type="InterPro" id="IPR020449">
    <property type="entry name" value="Tscrpt_reg_AraC-type_HTH"/>
</dbReference>
<sequence length="329" mass="37146">MAKTRRTRATGDAPDASVPHPELGSLLDEASSAIFQILPQPISEEFEHYSITRHRLAQLSIYLSESDPFTVNRRSQDIEDDSAFDYLLLVQLEGRAEIEQRGTRFTIDPDSLAVIPGGLPYRLSFLETGRRLLLRLPLRVFHERILGRQIRDFGAHVFSGEGLVQITIDLLKSLVMQASALNETEQYTVAEVSLDLIAAVVHSETDFGTSQHGSSQVARMSRILSYLEEHFADHDLTPARVAEANAVSTRHLHNLFQHSGMTVTKWIWERRLKAAREDLLNPALNDQSITEIAYRRGFNDSAHFSRSFKARFNIAPSQLRKKVQQQTGS</sequence>
<evidence type="ECO:0000259" key="5">
    <source>
        <dbReference type="PROSITE" id="PS01124"/>
    </source>
</evidence>
<keyword evidence="1" id="KW-0805">Transcription regulation</keyword>
<name>A0AAW9RJ05_9GAMM</name>
<dbReference type="InterPro" id="IPR035418">
    <property type="entry name" value="AraC-bd_2"/>
</dbReference>
<dbReference type="PANTHER" id="PTHR46796:SF6">
    <property type="entry name" value="ARAC SUBFAMILY"/>
    <property type="match status" value="1"/>
</dbReference>